<evidence type="ECO:0000259" key="3">
    <source>
        <dbReference type="Pfam" id="PF00248"/>
    </source>
</evidence>
<dbReference type="InterPro" id="IPR036812">
    <property type="entry name" value="NAD(P)_OxRdtase_dom_sf"/>
</dbReference>
<gene>
    <name evidence="4" type="ORF">POL72_13845</name>
</gene>
<evidence type="ECO:0000256" key="2">
    <source>
        <dbReference type="SAM" id="MobiDB-lite"/>
    </source>
</evidence>
<reference evidence="4 5" key="1">
    <citation type="submission" date="2023-01" db="EMBL/GenBank/DDBJ databases">
        <title>Minimal conservation of predation-associated metabolite biosynthetic gene clusters underscores biosynthetic potential of Myxococcota including descriptions for ten novel species: Archangium lansinium sp. nov., Myxococcus landrumus sp. nov., Nannocystis bai.</title>
        <authorList>
            <person name="Ahearne A."/>
            <person name="Stevens C."/>
            <person name="Dowd S."/>
        </authorList>
    </citation>
    <scope>NUCLEOTIDE SEQUENCE [LARGE SCALE GENOMIC DNA]</scope>
    <source>
        <strain evidence="4 5">WIWO2</strain>
    </source>
</reference>
<evidence type="ECO:0000256" key="1">
    <source>
        <dbReference type="ARBA" id="ARBA00023002"/>
    </source>
</evidence>
<dbReference type="EMBL" id="JAQNDK010000001">
    <property type="protein sequence ID" value="MDC0678823.1"/>
    <property type="molecule type" value="Genomic_DNA"/>
</dbReference>
<protein>
    <submittedName>
        <fullName evidence="4">Aldo/keto reductase</fullName>
    </submittedName>
</protein>
<proteinExistence type="predicted"/>
<name>A0ABT5BXH7_9BACT</name>
<dbReference type="PANTHER" id="PTHR43625:SF40">
    <property type="entry name" value="ALDO-KETO REDUCTASE YAKC [NADP(+)]"/>
    <property type="match status" value="1"/>
</dbReference>
<evidence type="ECO:0000313" key="4">
    <source>
        <dbReference type="EMBL" id="MDC0678823.1"/>
    </source>
</evidence>
<feature type="compositionally biased region" description="Polar residues" evidence="2">
    <location>
        <begin position="343"/>
        <end position="354"/>
    </location>
</feature>
<organism evidence="4 5">
    <name type="scientific">Sorangium atrum</name>
    <dbReference type="NCBI Taxonomy" id="2995308"/>
    <lineage>
        <taxon>Bacteria</taxon>
        <taxon>Pseudomonadati</taxon>
        <taxon>Myxococcota</taxon>
        <taxon>Polyangia</taxon>
        <taxon>Polyangiales</taxon>
        <taxon>Polyangiaceae</taxon>
        <taxon>Sorangium</taxon>
    </lineage>
</organism>
<keyword evidence="1" id="KW-0560">Oxidoreductase</keyword>
<feature type="domain" description="NADP-dependent oxidoreductase" evidence="3">
    <location>
        <begin position="19"/>
        <end position="312"/>
    </location>
</feature>
<accession>A0ABT5BXH7</accession>
<feature type="region of interest" description="Disordered" evidence="2">
    <location>
        <begin position="330"/>
        <end position="354"/>
    </location>
</feature>
<dbReference type="Proteomes" id="UP001217485">
    <property type="component" value="Unassembled WGS sequence"/>
</dbReference>
<dbReference type="Gene3D" id="3.20.20.100">
    <property type="entry name" value="NADP-dependent oxidoreductase domain"/>
    <property type="match status" value="1"/>
</dbReference>
<sequence length="354" mass="37398">MITASEVRLGKSGPSVFPIALGCMGMGAGSWYGVSDEAESIATIHEALERGVNVLDTGDFYGMGKNELLVGKALRRRRDKALLSVKFGALRGPNGEILGHDARPATTKNALAHSLSRLGVDHIDIYRPSRLDPNVPIEETVGAIADMVKAGYVRYIGLSEVGEETIRRAAAVHPICDLQIEYALVSRGAEVGVIPALRELGVAMTAYGVLSRGLLTGAKPSGEGDYRAHMPRFSAGNAERNQPLVDALARLATEKGVSPAQLAIAWVRAKGAAQGVTIVPTLGSRTRKQLVEALSSLDVSLDASEVAELEAAVPASEVAGARYPEVHMAMLDSERSQERRPAPSSSDASNGQGR</sequence>
<dbReference type="Pfam" id="PF00248">
    <property type="entry name" value="Aldo_ket_red"/>
    <property type="match status" value="1"/>
</dbReference>
<dbReference type="InterPro" id="IPR023210">
    <property type="entry name" value="NADP_OxRdtase_dom"/>
</dbReference>
<evidence type="ECO:0000313" key="5">
    <source>
        <dbReference type="Proteomes" id="UP001217485"/>
    </source>
</evidence>
<keyword evidence="5" id="KW-1185">Reference proteome</keyword>
<dbReference type="SUPFAM" id="SSF51430">
    <property type="entry name" value="NAD(P)-linked oxidoreductase"/>
    <property type="match status" value="1"/>
</dbReference>
<dbReference type="InterPro" id="IPR050791">
    <property type="entry name" value="Aldo-Keto_reductase"/>
</dbReference>
<comment type="caution">
    <text evidence="4">The sequence shown here is derived from an EMBL/GenBank/DDBJ whole genome shotgun (WGS) entry which is preliminary data.</text>
</comment>
<dbReference type="PANTHER" id="PTHR43625">
    <property type="entry name" value="AFLATOXIN B1 ALDEHYDE REDUCTASE"/>
    <property type="match status" value="1"/>
</dbReference>
<dbReference type="RefSeq" id="WP_272095666.1">
    <property type="nucleotide sequence ID" value="NZ_JAQNDK010000001.1"/>
</dbReference>
<feature type="compositionally biased region" description="Basic and acidic residues" evidence="2">
    <location>
        <begin position="332"/>
        <end position="341"/>
    </location>
</feature>